<protein>
    <recommendedName>
        <fullName evidence="3">F-box domain-containing protein</fullName>
    </recommendedName>
</protein>
<name>A0A3N4K7R4_9PEZI</name>
<sequence length="154" mass="16557">MPPPPELLLLITTHLPARPLCNLAATYRALHTRLLHQRTARFAIAAPDYVSSLKRKRHVPSSRAYKRILALLGYTAEKGCTQVVRWMACGGCWWTGMGAGGWGVAAGEGGEGWAGGNSEVVVRDGGGGAGVVELEGVVERFRRGVGEMERGMEE</sequence>
<evidence type="ECO:0008006" key="3">
    <source>
        <dbReference type="Google" id="ProtNLM"/>
    </source>
</evidence>
<dbReference type="InParanoid" id="A0A3N4K7R4"/>
<proteinExistence type="predicted"/>
<dbReference type="AlphaFoldDB" id="A0A3N4K7R4"/>
<organism evidence="1 2">
    <name type="scientific">Morchella conica CCBAS932</name>
    <dbReference type="NCBI Taxonomy" id="1392247"/>
    <lineage>
        <taxon>Eukaryota</taxon>
        <taxon>Fungi</taxon>
        <taxon>Dikarya</taxon>
        <taxon>Ascomycota</taxon>
        <taxon>Pezizomycotina</taxon>
        <taxon>Pezizomycetes</taxon>
        <taxon>Pezizales</taxon>
        <taxon>Morchellaceae</taxon>
        <taxon>Morchella</taxon>
    </lineage>
</organism>
<evidence type="ECO:0000313" key="1">
    <source>
        <dbReference type="EMBL" id="RPB06574.1"/>
    </source>
</evidence>
<keyword evidence="2" id="KW-1185">Reference proteome</keyword>
<accession>A0A3N4K7R4</accession>
<gene>
    <name evidence="1" type="ORF">P167DRAFT_580336</name>
</gene>
<evidence type="ECO:0000313" key="2">
    <source>
        <dbReference type="Proteomes" id="UP000277580"/>
    </source>
</evidence>
<dbReference type="EMBL" id="ML119277">
    <property type="protein sequence ID" value="RPB06574.1"/>
    <property type="molecule type" value="Genomic_DNA"/>
</dbReference>
<reference evidence="1 2" key="1">
    <citation type="journal article" date="2018" name="Nat. Ecol. Evol.">
        <title>Pezizomycetes genomes reveal the molecular basis of ectomycorrhizal truffle lifestyle.</title>
        <authorList>
            <person name="Murat C."/>
            <person name="Payen T."/>
            <person name="Noel B."/>
            <person name="Kuo A."/>
            <person name="Morin E."/>
            <person name="Chen J."/>
            <person name="Kohler A."/>
            <person name="Krizsan K."/>
            <person name="Balestrini R."/>
            <person name="Da Silva C."/>
            <person name="Montanini B."/>
            <person name="Hainaut M."/>
            <person name="Levati E."/>
            <person name="Barry K.W."/>
            <person name="Belfiori B."/>
            <person name="Cichocki N."/>
            <person name="Clum A."/>
            <person name="Dockter R.B."/>
            <person name="Fauchery L."/>
            <person name="Guy J."/>
            <person name="Iotti M."/>
            <person name="Le Tacon F."/>
            <person name="Lindquist E.A."/>
            <person name="Lipzen A."/>
            <person name="Malagnac F."/>
            <person name="Mello A."/>
            <person name="Molinier V."/>
            <person name="Miyauchi S."/>
            <person name="Poulain J."/>
            <person name="Riccioni C."/>
            <person name="Rubini A."/>
            <person name="Sitrit Y."/>
            <person name="Splivallo R."/>
            <person name="Traeger S."/>
            <person name="Wang M."/>
            <person name="Zifcakova L."/>
            <person name="Wipf D."/>
            <person name="Zambonelli A."/>
            <person name="Paolocci F."/>
            <person name="Nowrousian M."/>
            <person name="Ottonello S."/>
            <person name="Baldrian P."/>
            <person name="Spatafora J.W."/>
            <person name="Henrissat B."/>
            <person name="Nagy L.G."/>
            <person name="Aury J.M."/>
            <person name="Wincker P."/>
            <person name="Grigoriev I.V."/>
            <person name="Bonfante P."/>
            <person name="Martin F.M."/>
        </authorList>
    </citation>
    <scope>NUCLEOTIDE SEQUENCE [LARGE SCALE GENOMIC DNA]</scope>
    <source>
        <strain evidence="1 2">CCBAS932</strain>
    </source>
</reference>
<dbReference type="Proteomes" id="UP000277580">
    <property type="component" value="Unassembled WGS sequence"/>
</dbReference>